<name>A0A8X6YW84_9ARAC</name>
<gene>
    <name evidence="1" type="ORF">TNIN_414561</name>
</gene>
<protein>
    <submittedName>
        <fullName evidence="1">Uncharacterized protein</fullName>
    </submittedName>
</protein>
<comment type="caution">
    <text evidence="1">The sequence shown here is derived from an EMBL/GenBank/DDBJ whole genome shotgun (WGS) entry which is preliminary data.</text>
</comment>
<evidence type="ECO:0000313" key="1">
    <source>
        <dbReference type="EMBL" id="GFY78345.1"/>
    </source>
</evidence>
<reference evidence="1" key="1">
    <citation type="submission" date="2020-08" db="EMBL/GenBank/DDBJ databases">
        <title>Multicomponent nature underlies the extraordinary mechanical properties of spider dragline silk.</title>
        <authorList>
            <person name="Kono N."/>
            <person name="Nakamura H."/>
            <person name="Mori M."/>
            <person name="Yoshida Y."/>
            <person name="Ohtoshi R."/>
            <person name="Malay A.D."/>
            <person name="Moran D.A.P."/>
            <person name="Tomita M."/>
            <person name="Numata K."/>
            <person name="Arakawa K."/>
        </authorList>
    </citation>
    <scope>NUCLEOTIDE SEQUENCE</scope>
</reference>
<keyword evidence="2" id="KW-1185">Reference proteome</keyword>
<dbReference type="AlphaFoldDB" id="A0A8X6YW84"/>
<sequence>MLKANYLTTKIPNKLDSQTRVHRSFVKDNAYTRMLKICHAEDHCASIIADIANLTTANIPGTGPPAKYPQDY</sequence>
<organism evidence="1 2">
    <name type="scientific">Trichonephila inaurata madagascariensis</name>
    <dbReference type="NCBI Taxonomy" id="2747483"/>
    <lineage>
        <taxon>Eukaryota</taxon>
        <taxon>Metazoa</taxon>
        <taxon>Ecdysozoa</taxon>
        <taxon>Arthropoda</taxon>
        <taxon>Chelicerata</taxon>
        <taxon>Arachnida</taxon>
        <taxon>Araneae</taxon>
        <taxon>Araneomorphae</taxon>
        <taxon>Entelegynae</taxon>
        <taxon>Araneoidea</taxon>
        <taxon>Nephilidae</taxon>
        <taxon>Trichonephila</taxon>
        <taxon>Trichonephila inaurata</taxon>
    </lineage>
</organism>
<evidence type="ECO:0000313" key="2">
    <source>
        <dbReference type="Proteomes" id="UP000886998"/>
    </source>
</evidence>
<dbReference type="Proteomes" id="UP000886998">
    <property type="component" value="Unassembled WGS sequence"/>
</dbReference>
<dbReference type="EMBL" id="BMAV01022942">
    <property type="protein sequence ID" value="GFY78345.1"/>
    <property type="molecule type" value="Genomic_DNA"/>
</dbReference>
<accession>A0A8X6YW84</accession>
<proteinExistence type="predicted"/>